<sequence length="205" mass="22547">MQLVPPRWKPARLAAAAVCATLLAAAPTSAVAAEHSATKAAATAAYASNSLPISMQTQEQNQWCWVASGDTIATYLGYGTDQNSFCDLARGYPTSYQCPNEAGYLSWDQNAFQALGLRSGYETYSPVSFSQIVYDIDNNHPEETGISWTSGGGHAEVIYGYDSTAQTIYFADPWPSDQRYNEMTYSDYSSNYEFYWDDTVYEIGA</sequence>
<evidence type="ECO:0000256" key="1">
    <source>
        <dbReference type="SAM" id="SignalP"/>
    </source>
</evidence>
<dbReference type="EMBL" id="JBHYTS010000039">
    <property type="protein sequence ID" value="MFE1753427.1"/>
    <property type="molecule type" value="Genomic_DNA"/>
</dbReference>
<dbReference type="Proteomes" id="UP001599756">
    <property type="component" value="Unassembled WGS sequence"/>
</dbReference>
<organism evidence="2 3">
    <name type="scientific">Streptomyces anandii</name>
    <dbReference type="NCBI Taxonomy" id="285454"/>
    <lineage>
        <taxon>Bacteria</taxon>
        <taxon>Bacillati</taxon>
        <taxon>Actinomycetota</taxon>
        <taxon>Actinomycetes</taxon>
        <taxon>Kitasatosporales</taxon>
        <taxon>Streptomycetaceae</taxon>
        <taxon>Streptomyces</taxon>
    </lineage>
</organism>
<keyword evidence="1" id="KW-0732">Signal</keyword>
<comment type="caution">
    <text evidence="2">The sequence shown here is derived from an EMBL/GenBank/DDBJ whole genome shotgun (WGS) entry which is preliminary data.</text>
</comment>
<dbReference type="Gene3D" id="3.90.70.10">
    <property type="entry name" value="Cysteine proteinases"/>
    <property type="match status" value="1"/>
</dbReference>
<evidence type="ECO:0000313" key="3">
    <source>
        <dbReference type="Proteomes" id="UP001599756"/>
    </source>
</evidence>
<evidence type="ECO:0000313" key="2">
    <source>
        <dbReference type="EMBL" id="MFE1753427.1"/>
    </source>
</evidence>
<feature type="chain" id="PRO_5046913170" evidence="1">
    <location>
        <begin position="33"/>
        <end position="205"/>
    </location>
</feature>
<keyword evidence="3" id="KW-1185">Reference proteome</keyword>
<dbReference type="Pfam" id="PF12385">
    <property type="entry name" value="Peptidase_C70"/>
    <property type="match status" value="1"/>
</dbReference>
<feature type="signal peptide" evidence="1">
    <location>
        <begin position="1"/>
        <end position="32"/>
    </location>
</feature>
<gene>
    <name evidence="2" type="ORF">ACFW88_23275</name>
</gene>
<proteinExistence type="predicted"/>
<dbReference type="InterPro" id="IPR022118">
    <property type="entry name" value="Peptidase_C70_AvrRpt2"/>
</dbReference>
<protein>
    <submittedName>
        <fullName evidence="2">Papain-like cysteine protease family protein</fullName>
    </submittedName>
</protein>
<accession>A0ABW6H9W3</accession>
<dbReference type="RefSeq" id="WP_381811398.1">
    <property type="nucleotide sequence ID" value="NZ_JBHYTS010000039.1"/>
</dbReference>
<name>A0ABW6H9W3_9ACTN</name>
<reference evidence="2 3" key="1">
    <citation type="submission" date="2024-09" db="EMBL/GenBank/DDBJ databases">
        <title>The Natural Products Discovery Center: Release of the First 8490 Sequenced Strains for Exploring Actinobacteria Biosynthetic Diversity.</title>
        <authorList>
            <person name="Kalkreuter E."/>
            <person name="Kautsar S.A."/>
            <person name="Yang D."/>
            <person name="Bader C.D."/>
            <person name="Teijaro C.N."/>
            <person name="Fluegel L."/>
            <person name="Davis C.M."/>
            <person name="Simpson J.R."/>
            <person name="Lauterbach L."/>
            <person name="Steele A.D."/>
            <person name="Gui C."/>
            <person name="Meng S."/>
            <person name="Li G."/>
            <person name="Viehrig K."/>
            <person name="Ye F."/>
            <person name="Su P."/>
            <person name="Kiefer A.F."/>
            <person name="Nichols A."/>
            <person name="Cepeda A.J."/>
            <person name="Yan W."/>
            <person name="Fan B."/>
            <person name="Jiang Y."/>
            <person name="Adhikari A."/>
            <person name="Zheng C.-J."/>
            <person name="Schuster L."/>
            <person name="Cowan T.M."/>
            <person name="Smanski M.J."/>
            <person name="Chevrette M.G."/>
            <person name="De Carvalho L.P.S."/>
            <person name="Shen B."/>
        </authorList>
    </citation>
    <scope>NUCLEOTIDE SEQUENCE [LARGE SCALE GENOMIC DNA]</scope>
    <source>
        <strain evidence="2 3">NPDC059500</strain>
    </source>
</reference>